<comment type="caution">
    <text evidence="6">The sequence shown here is derived from an EMBL/GenBank/DDBJ whole genome shotgun (WGS) entry which is preliminary data.</text>
</comment>
<dbReference type="InterPro" id="IPR036271">
    <property type="entry name" value="Tet_transcr_reg_TetR-rel_C_sf"/>
</dbReference>
<evidence type="ECO:0000256" key="2">
    <source>
        <dbReference type="ARBA" id="ARBA00023125"/>
    </source>
</evidence>
<dbReference type="EMBL" id="JBANBB010000002">
    <property type="protein sequence ID" value="MEK0307247.1"/>
    <property type="molecule type" value="Genomic_DNA"/>
</dbReference>
<sequence>MTQGERKRGSTRHRPETARKHEAIIKAASELFGEQGTANTTLQDIADKMGMTHAGILHHFGSKEDLLMEVLKYRDERDLDEYESHHLPDGIDLFRHLVKTAFANMDRKGAVLTFVALSSESVTKDNPGRGYFKNRYRMLRGSIMNALSLMMTGQDDPNRLSPELHRRVDRAAASVLAVMDGLQLQWLLEPEAVNLGEVTGFALRAIVHAVVHDDSEKEF</sequence>
<dbReference type="PRINTS" id="PR00455">
    <property type="entry name" value="HTHTETR"/>
</dbReference>
<dbReference type="InterPro" id="IPR050109">
    <property type="entry name" value="HTH-type_TetR-like_transc_reg"/>
</dbReference>
<keyword evidence="2 4" id="KW-0238">DNA-binding</keyword>
<evidence type="ECO:0000256" key="1">
    <source>
        <dbReference type="ARBA" id="ARBA00023015"/>
    </source>
</evidence>
<dbReference type="SUPFAM" id="SSF48498">
    <property type="entry name" value="Tetracyclin repressor-like, C-terminal domain"/>
    <property type="match status" value="1"/>
</dbReference>
<evidence type="ECO:0000259" key="5">
    <source>
        <dbReference type="PROSITE" id="PS50977"/>
    </source>
</evidence>
<reference evidence="6 7" key="1">
    <citation type="submission" date="2024-02" db="EMBL/GenBank/DDBJ databases">
        <title>Bifidobacterium honeyensis sp. nov., isolated from the comb honey.</title>
        <authorList>
            <person name="Liu W."/>
            <person name="Li Y."/>
        </authorList>
    </citation>
    <scope>NUCLEOTIDE SEQUENCE [LARGE SCALE GENOMIC DNA]</scope>
    <source>
        <strain evidence="6 7">IMAU50988</strain>
    </source>
</reference>
<dbReference type="RefSeq" id="WP_340469975.1">
    <property type="nucleotide sequence ID" value="NZ_JBANBB010000002.1"/>
</dbReference>
<dbReference type="PROSITE" id="PS50977">
    <property type="entry name" value="HTH_TETR_2"/>
    <property type="match status" value="1"/>
</dbReference>
<evidence type="ECO:0000256" key="3">
    <source>
        <dbReference type="ARBA" id="ARBA00023163"/>
    </source>
</evidence>
<dbReference type="PANTHER" id="PTHR30055:SF234">
    <property type="entry name" value="HTH-TYPE TRANSCRIPTIONAL REGULATOR BETI"/>
    <property type="match status" value="1"/>
</dbReference>
<dbReference type="Pfam" id="PF00440">
    <property type="entry name" value="TetR_N"/>
    <property type="match status" value="1"/>
</dbReference>
<evidence type="ECO:0000256" key="4">
    <source>
        <dbReference type="PROSITE-ProRule" id="PRU00335"/>
    </source>
</evidence>
<keyword evidence="3" id="KW-0804">Transcription</keyword>
<keyword evidence="7" id="KW-1185">Reference proteome</keyword>
<feature type="domain" description="HTH tetR-type" evidence="5">
    <location>
        <begin position="18"/>
        <end position="78"/>
    </location>
</feature>
<dbReference type="InterPro" id="IPR009057">
    <property type="entry name" value="Homeodomain-like_sf"/>
</dbReference>
<organism evidence="6 7">
    <name type="scientific">Bifidobacterium favimelis</name>
    <dbReference type="NCBI Taxonomy" id="3122979"/>
    <lineage>
        <taxon>Bacteria</taxon>
        <taxon>Bacillati</taxon>
        <taxon>Actinomycetota</taxon>
        <taxon>Actinomycetes</taxon>
        <taxon>Bifidobacteriales</taxon>
        <taxon>Bifidobacteriaceae</taxon>
        <taxon>Bifidobacterium</taxon>
    </lineage>
</organism>
<dbReference type="Proteomes" id="UP001373159">
    <property type="component" value="Unassembled WGS sequence"/>
</dbReference>
<dbReference type="Gene3D" id="1.10.357.10">
    <property type="entry name" value="Tetracycline Repressor, domain 2"/>
    <property type="match status" value="1"/>
</dbReference>
<feature type="DNA-binding region" description="H-T-H motif" evidence="4">
    <location>
        <begin position="41"/>
        <end position="60"/>
    </location>
</feature>
<evidence type="ECO:0000313" key="7">
    <source>
        <dbReference type="Proteomes" id="UP001373159"/>
    </source>
</evidence>
<keyword evidence="1" id="KW-0805">Transcription regulation</keyword>
<proteinExistence type="predicted"/>
<evidence type="ECO:0000313" key="6">
    <source>
        <dbReference type="EMBL" id="MEK0307247.1"/>
    </source>
</evidence>
<gene>
    <name evidence="6" type="ORF">V8P97_07215</name>
</gene>
<protein>
    <submittedName>
        <fullName evidence="6">TetR/AcrR family transcriptional regulator</fullName>
    </submittedName>
</protein>
<name>A0ABU8ZRL8_9BIFI</name>
<dbReference type="InterPro" id="IPR001647">
    <property type="entry name" value="HTH_TetR"/>
</dbReference>
<dbReference type="SUPFAM" id="SSF46689">
    <property type="entry name" value="Homeodomain-like"/>
    <property type="match status" value="1"/>
</dbReference>
<accession>A0ABU8ZRL8</accession>
<dbReference type="PANTHER" id="PTHR30055">
    <property type="entry name" value="HTH-TYPE TRANSCRIPTIONAL REGULATOR RUTR"/>
    <property type="match status" value="1"/>
</dbReference>